<comment type="subcellular location">
    <subcellularLocation>
        <location evidence="1">Secreted</location>
    </subcellularLocation>
</comment>
<feature type="signal peptide" evidence="4">
    <location>
        <begin position="1"/>
        <end position="20"/>
    </location>
</feature>
<name>I7JE64_PHLPE</name>
<evidence type="ECO:0000256" key="3">
    <source>
        <dbReference type="ARBA" id="ARBA00022656"/>
    </source>
</evidence>
<gene>
    <name evidence="5" type="primary">sp09</name>
</gene>
<evidence type="ECO:0000313" key="5">
    <source>
        <dbReference type="EMBL" id="CCJ67632.1"/>
    </source>
</evidence>
<dbReference type="EMBL" id="HE966456">
    <property type="protein sequence ID" value="CCJ67632.1"/>
    <property type="molecule type" value="mRNA"/>
</dbReference>
<proteinExistence type="evidence at transcript level"/>
<feature type="chain" id="PRO_5003710960" evidence="4">
    <location>
        <begin position="21"/>
        <end position="141"/>
    </location>
</feature>
<dbReference type="InterPro" id="IPR036728">
    <property type="entry name" value="PBP_GOBP_sf"/>
</dbReference>
<dbReference type="GO" id="GO:0005549">
    <property type="term" value="F:odorant binding"/>
    <property type="evidence" value="ECO:0007669"/>
    <property type="project" value="InterPro"/>
</dbReference>
<organism evidence="5">
    <name type="scientific">Phlebotomus perniciosus</name>
    <name type="common">Phlebotomine sand fly</name>
    <dbReference type="NCBI Taxonomy" id="13204"/>
    <lineage>
        <taxon>Eukaryota</taxon>
        <taxon>Metazoa</taxon>
        <taxon>Ecdysozoa</taxon>
        <taxon>Arthropoda</taxon>
        <taxon>Hexapoda</taxon>
        <taxon>Insecta</taxon>
        <taxon>Pterygota</taxon>
        <taxon>Neoptera</taxon>
        <taxon>Endopterygota</taxon>
        <taxon>Diptera</taxon>
        <taxon>Nematocera</taxon>
        <taxon>Psychodoidea</taxon>
        <taxon>Psychodidae</taxon>
        <taxon>Phlebotomus</taxon>
        <taxon>Larroussius</taxon>
    </lineage>
</organism>
<keyword evidence="3" id="KW-0800">Toxin</keyword>
<sequence>MNYFVAVLISAVFLARSCQGDHPETKCIRDFKDKNPACIIHCKYNFYKFTDNKFNINDDHMRKLTDILIKYKAVDAAKKAHVEKHLRKCKEEATQKSKTPSCERIMHYYSCLVDLKLIDYYKYNDAMKTYDNTIYLSRFSN</sequence>
<reference evidence="5" key="2">
    <citation type="journal article" date="2013" name="Biomed. Res. Int.">
        <title>Molecular and immunogenic properties of apyrase SP01B and D7-related SP04 recombinant salivary proteins of Phlebotomus perniciosus from Madrid, Spain.</title>
        <authorList>
            <person name="Martin-Martin I."/>
            <person name="Molina R."/>
            <person name="Jimenez M."/>
        </authorList>
    </citation>
    <scope>NUCLEOTIDE SEQUENCE</scope>
</reference>
<dbReference type="SUPFAM" id="SSF47565">
    <property type="entry name" value="Insect pheromone/odorant-binding proteins"/>
    <property type="match status" value="1"/>
</dbReference>
<evidence type="ECO:0000256" key="2">
    <source>
        <dbReference type="ARBA" id="ARBA00022525"/>
    </source>
</evidence>
<dbReference type="GO" id="GO:0090729">
    <property type="term" value="F:toxin activity"/>
    <property type="evidence" value="ECO:0007669"/>
    <property type="project" value="UniProtKB-KW"/>
</dbReference>
<protein>
    <submittedName>
        <fullName evidence="5">16.7 kDa salivary protein SP09</fullName>
    </submittedName>
</protein>
<accession>I7JE64</accession>
<evidence type="ECO:0000256" key="4">
    <source>
        <dbReference type="SAM" id="SignalP"/>
    </source>
</evidence>
<evidence type="ECO:0000256" key="1">
    <source>
        <dbReference type="ARBA" id="ARBA00004613"/>
    </source>
</evidence>
<dbReference type="Gene3D" id="1.10.238.20">
    <property type="entry name" value="Pheromone/general odorant binding protein domain"/>
    <property type="match status" value="1"/>
</dbReference>
<keyword evidence="4" id="KW-0732">Signal</keyword>
<keyword evidence="2" id="KW-0964">Secreted</keyword>
<dbReference type="AlphaFoldDB" id="I7JE64"/>
<reference evidence="5" key="1">
    <citation type="submission" date="2012-07" db="EMBL/GenBank/DDBJ databases">
        <authorList>
            <person name="Jimenez M.I."/>
        </authorList>
    </citation>
    <scope>NUCLEOTIDE SEQUENCE</scope>
</reference>
<dbReference type="GO" id="GO:0005576">
    <property type="term" value="C:extracellular region"/>
    <property type="evidence" value="ECO:0007669"/>
    <property type="project" value="UniProtKB-SubCell"/>
</dbReference>